<dbReference type="EMBL" id="CP014209">
    <property type="protein sequence ID" value="ANC30417.1"/>
    <property type="molecule type" value="Genomic_DNA"/>
</dbReference>
<dbReference type="Pfam" id="PF20120">
    <property type="entry name" value="DUF6510"/>
    <property type="match status" value="1"/>
</dbReference>
<protein>
    <submittedName>
        <fullName evidence="1">Uncharacterized protein</fullName>
    </submittedName>
</protein>
<dbReference type="Proteomes" id="UP000076794">
    <property type="component" value="Chromosome"/>
</dbReference>
<dbReference type="PATRIC" id="fig|1300344.3.peg.845"/>
<dbReference type="STRING" id="1300344.I598_0842"/>
<dbReference type="InterPro" id="IPR045423">
    <property type="entry name" value="DUF6510"/>
</dbReference>
<evidence type="ECO:0000313" key="1">
    <source>
        <dbReference type="EMBL" id="ANC30417.1"/>
    </source>
</evidence>
<gene>
    <name evidence="1" type="ORF">I598_0842</name>
</gene>
<dbReference type="KEGG" id="ido:I598_0842"/>
<dbReference type="AlphaFoldDB" id="A0A168ESI3"/>
<proteinExistence type="predicted"/>
<sequence length="89" mass="8725">MTLPRPLPLDGNAAAGPLAAVLAGDATTATARCAGCGATAVLATAVVYRTAMGTVVRCASCEQVLAVVVERPAGATVSVRGCAWVRVAG</sequence>
<evidence type="ECO:0000313" key="2">
    <source>
        <dbReference type="Proteomes" id="UP000076794"/>
    </source>
</evidence>
<accession>A0A168ESI3</accession>
<keyword evidence="2" id="KW-1185">Reference proteome</keyword>
<organism evidence="1 2">
    <name type="scientific">Isoptericola dokdonensis DS-3</name>
    <dbReference type="NCBI Taxonomy" id="1300344"/>
    <lineage>
        <taxon>Bacteria</taxon>
        <taxon>Bacillati</taxon>
        <taxon>Actinomycetota</taxon>
        <taxon>Actinomycetes</taxon>
        <taxon>Micrococcales</taxon>
        <taxon>Promicromonosporaceae</taxon>
        <taxon>Isoptericola</taxon>
    </lineage>
</organism>
<dbReference type="OrthoDB" id="165401at2"/>
<name>A0A168ESI3_9MICO</name>
<dbReference type="RefSeq" id="WP_068201544.1">
    <property type="nucleotide sequence ID" value="NZ_CP014209.1"/>
</dbReference>
<reference evidence="1 2" key="1">
    <citation type="submission" date="2016-01" db="EMBL/GenBank/DDBJ databases">
        <title>Complete genome sequence of a soil Actinobacterium, Isoptericola dokdonensis DS-3.</title>
        <authorList>
            <person name="Kwon S.-K."/>
            <person name="Kim J.F."/>
        </authorList>
    </citation>
    <scope>NUCLEOTIDE SEQUENCE [LARGE SCALE GENOMIC DNA]</scope>
    <source>
        <strain evidence="1 2">DS-3</strain>
    </source>
</reference>